<dbReference type="AlphaFoldDB" id="A0A089ZAY7"/>
<dbReference type="Proteomes" id="UP000062768">
    <property type="component" value="Chromosome I"/>
</dbReference>
<comment type="function">
    <text evidence="6">One of the primary rRNA binding proteins, it binds directly to 16S rRNA where it nucleates assembly of the body of the 30S subunit.</text>
</comment>
<dbReference type="InterPro" id="IPR001912">
    <property type="entry name" value="Ribosomal_uS4_N"/>
</dbReference>
<dbReference type="EMBL" id="LN734822">
    <property type="protein sequence ID" value="CEL25048.1"/>
    <property type="molecule type" value="Genomic_DNA"/>
</dbReference>
<feature type="compositionally biased region" description="Basic and acidic residues" evidence="7">
    <location>
        <begin position="164"/>
        <end position="185"/>
    </location>
</feature>
<dbReference type="GO" id="GO:0003735">
    <property type="term" value="F:structural constituent of ribosome"/>
    <property type="evidence" value="ECO:0007669"/>
    <property type="project" value="InterPro"/>
</dbReference>
<dbReference type="InterPro" id="IPR022801">
    <property type="entry name" value="Ribosomal_uS4"/>
</dbReference>
<evidence type="ECO:0000313" key="12">
    <source>
        <dbReference type="EMBL" id="CEL25048.1"/>
    </source>
</evidence>
<keyword evidence="3 6" id="KW-0694">RNA-binding</keyword>
<comment type="subunit">
    <text evidence="6">Part of the 30S ribosomal subunit. Contacts protein S5. The interaction surface between S4 and S5 is involved in control of translational fidelity.</text>
</comment>
<dbReference type="InterPro" id="IPR005710">
    <property type="entry name" value="Ribosomal_uS4_euk/arc"/>
</dbReference>
<evidence type="ECO:0000256" key="7">
    <source>
        <dbReference type="SAM" id="MobiDB-lite"/>
    </source>
</evidence>
<dbReference type="PANTHER" id="PTHR11831">
    <property type="entry name" value="30S 40S RIBOSOMAL PROTEIN"/>
    <property type="match status" value="1"/>
</dbReference>
<dbReference type="SMART" id="SM01390">
    <property type="entry name" value="Ribosomal_S4"/>
    <property type="match status" value="1"/>
</dbReference>
<evidence type="ECO:0000313" key="13">
    <source>
        <dbReference type="EMBL" id="MBF4474458.1"/>
    </source>
</evidence>
<gene>
    <name evidence="10" type="primary">rps4p</name>
    <name evidence="6 11" type="synonym">rps4</name>
    <name evidence="10" type="ORF">BRM9_0375</name>
    <name evidence="11" type="ORF">DSM1535_0302</name>
    <name evidence="13" type="ORF">ISP06_03165</name>
    <name evidence="12" type="ORF">MB9_1411</name>
</gene>
<dbReference type="RefSeq" id="WP_048071977.1">
    <property type="nucleotide sequence ID" value="NZ_CALCVY010000102.1"/>
</dbReference>
<dbReference type="SMART" id="SM00363">
    <property type="entry name" value="S4"/>
    <property type="match status" value="1"/>
</dbReference>
<dbReference type="GO" id="GO:0019843">
    <property type="term" value="F:rRNA binding"/>
    <property type="evidence" value="ECO:0007669"/>
    <property type="project" value="UniProtKB-UniRule"/>
</dbReference>
<dbReference type="EMBL" id="JADIIL010000013">
    <property type="protein sequence ID" value="MBF4474458.1"/>
    <property type="molecule type" value="Genomic_DNA"/>
</dbReference>
<evidence type="ECO:0000256" key="4">
    <source>
        <dbReference type="ARBA" id="ARBA00022980"/>
    </source>
</evidence>
<dbReference type="GeneID" id="82848706"/>
<keyword evidence="4 6" id="KW-0689">Ribosomal protein</keyword>
<reference evidence="13" key="4">
    <citation type="submission" date="2020-10" db="EMBL/GenBank/DDBJ databases">
        <title>Dehalococcoides mccartyi of a TCE/Cr reducing biochatode.</title>
        <authorList>
            <person name="Matturro B."/>
        </authorList>
    </citation>
    <scope>NUCLEOTIDE SEQUENCE</scope>
    <source>
        <strain evidence="13">Bin2</strain>
    </source>
</reference>
<keyword evidence="15" id="KW-1185">Reference proteome</keyword>
<dbReference type="OrthoDB" id="10429at2157"/>
<dbReference type="NCBIfam" id="TIGR01018">
    <property type="entry name" value="uS4_arch"/>
    <property type="match status" value="1"/>
</dbReference>
<dbReference type="KEGG" id="mfi:DSM1535_0302"/>
<dbReference type="InterPro" id="IPR018079">
    <property type="entry name" value="Ribosomal_uS4_CS"/>
</dbReference>
<dbReference type="CDD" id="cd00165">
    <property type="entry name" value="S4"/>
    <property type="match status" value="1"/>
</dbReference>
<dbReference type="PROSITE" id="PS50889">
    <property type="entry name" value="S4"/>
    <property type="match status" value="1"/>
</dbReference>
<dbReference type="KEGG" id="mfc:BRM9_0375"/>
<dbReference type="Proteomes" id="UP000606900">
    <property type="component" value="Unassembled WGS sequence"/>
</dbReference>
<proteinExistence type="inferred from homology"/>
<dbReference type="GO" id="GO:0006412">
    <property type="term" value="P:translation"/>
    <property type="evidence" value="ECO:0007669"/>
    <property type="project" value="UniProtKB-UniRule"/>
</dbReference>
<evidence type="ECO:0000256" key="3">
    <source>
        <dbReference type="ARBA" id="ARBA00022884"/>
    </source>
</evidence>
<dbReference type="Gene3D" id="3.10.290.10">
    <property type="entry name" value="RNA-binding S4 domain"/>
    <property type="match status" value="1"/>
</dbReference>
<reference evidence="10" key="1">
    <citation type="submission" date="2013-12" db="EMBL/GenBank/DDBJ databases">
        <title>The complete genome sequence of Methanobacterium sp. BRM9.</title>
        <authorList>
            <consortium name="Pastoral Greenhouse Gas Research Consortium"/>
            <person name="Kelly W.J."/>
            <person name="Leahy S.C."/>
            <person name="Perry R."/>
            <person name="Li D."/>
            <person name="Altermann E."/>
            <person name="Lambie S.C."/>
            <person name="Attwood G.T."/>
        </authorList>
    </citation>
    <scope>NUCLEOTIDE SEQUENCE [LARGE SCALE GENOMIC DNA]</scope>
    <source>
        <strain evidence="10">BRM9</strain>
    </source>
</reference>
<dbReference type="NCBIfam" id="NF003139">
    <property type="entry name" value="PRK04051.1"/>
    <property type="match status" value="1"/>
</dbReference>
<dbReference type="PATRIC" id="fig|2162.10.peg.1474"/>
<evidence type="ECO:0000259" key="8">
    <source>
        <dbReference type="SMART" id="SM00363"/>
    </source>
</evidence>
<dbReference type="GO" id="GO:0015935">
    <property type="term" value="C:small ribosomal subunit"/>
    <property type="evidence" value="ECO:0007669"/>
    <property type="project" value="InterPro"/>
</dbReference>
<sequence length="193" mass="22713">MGHPRKARKKYDTPSHPWNADRIKQENKLVQKYGLKNKKEVWKAETMVKNYRRDARELLGMSSEHNAQERQQLLGHLTRYAILPESAKLEDVLNLTVEDVLRRRLQTVVHRKGLAYTAKEARVFVVHGHIAMNNKKIDSPSYLVKRGEEEQIGYYPGSPVIKLKIPENPKKEKPKKERPKRDSYRGRGRRNRR</sequence>
<accession>A0A089ZAY7</accession>
<evidence type="ECO:0000256" key="1">
    <source>
        <dbReference type="ARBA" id="ARBA00007465"/>
    </source>
</evidence>
<dbReference type="InterPro" id="IPR002942">
    <property type="entry name" value="S4_RNA-bd"/>
</dbReference>
<comment type="similarity">
    <text evidence="1 6">Belongs to the universal ribosomal protein uS4 family.</text>
</comment>
<name>A0A089ZAY7_METFO</name>
<keyword evidence="2 6" id="KW-0699">rRNA-binding</keyword>
<evidence type="ECO:0000256" key="6">
    <source>
        <dbReference type="HAMAP-Rule" id="MF_01306"/>
    </source>
</evidence>
<keyword evidence="5 6" id="KW-0687">Ribonucleoprotein</keyword>
<feature type="domain" description="Small ribosomal subunit protein uS4 N-terminal" evidence="9">
    <location>
        <begin position="5"/>
        <end position="102"/>
    </location>
</feature>
<dbReference type="GO" id="GO:0042274">
    <property type="term" value="P:ribosomal small subunit biogenesis"/>
    <property type="evidence" value="ECO:0007669"/>
    <property type="project" value="TreeGrafter"/>
</dbReference>
<dbReference type="PROSITE" id="PS00632">
    <property type="entry name" value="RIBOSOMAL_S4"/>
    <property type="match status" value="1"/>
</dbReference>
<dbReference type="PANTHER" id="PTHR11831:SF5">
    <property type="entry name" value="40S RIBOSOMAL PROTEIN S9"/>
    <property type="match status" value="1"/>
</dbReference>
<dbReference type="EMBL" id="CP006933">
    <property type="protein sequence ID" value="AIS31202.1"/>
    <property type="molecule type" value="Genomic_DNA"/>
</dbReference>
<organism evidence="10 14">
    <name type="scientific">Methanobacterium formicicum</name>
    <dbReference type="NCBI Taxonomy" id="2162"/>
    <lineage>
        <taxon>Archaea</taxon>
        <taxon>Methanobacteriati</taxon>
        <taxon>Methanobacteriota</taxon>
        <taxon>Methanomada group</taxon>
        <taxon>Methanobacteria</taxon>
        <taxon>Methanobacteriales</taxon>
        <taxon>Methanobacteriaceae</taxon>
        <taxon>Methanobacterium</taxon>
    </lineage>
</organism>
<feature type="domain" description="RNA-binding S4" evidence="8">
    <location>
        <begin position="103"/>
        <end position="166"/>
    </location>
</feature>
<dbReference type="SUPFAM" id="SSF55174">
    <property type="entry name" value="Alpha-L RNA-binding motif"/>
    <property type="match status" value="1"/>
</dbReference>
<reference evidence="12" key="3">
    <citation type="submission" date="2014-09" db="EMBL/GenBank/DDBJ databases">
        <authorList>
            <person name="Bishop-Lilly K.A."/>
            <person name="Broomall S.M."/>
            <person name="Chain P.S."/>
            <person name="Chertkov O."/>
            <person name="Coyne S.R."/>
            <person name="Daligault H.E."/>
            <person name="Davenport K.W."/>
            <person name="Erkkila T."/>
            <person name="Frey K.G."/>
            <person name="Gibbons H.S."/>
            <person name="Gu W."/>
            <person name="Jaissle J."/>
            <person name="Johnson S.L."/>
            <person name="Koroleva G.I."/>
            <person name="Ladner J.T."/>
            <person name="Lo C.-C."/>
            <person name="Minogue T.D."/>
            <person name="Munk C."/>
            <person name="Palacios G.F."/>
            <person name="Redden C.L."/>
            <person name="Rosenzweig C.N."/>
            <person name="Scholz M.B."/>
            <person name="Teshima H."/>
            <person name="Xu Y."/>
        </authorList>
    </citation>
    <scope>NUCLEOTIDE SEQUENCE</scope>
    <source>
        <strain evidence="12">Mb9</strain>
    </source>
</reference>
<evidence type="ECO:0000313" key="15">
    <source>
        <dbReference type="Proteomes" id="UP000062768"/>
    </source>
</evidence>
<dbReference type="HAMAP" id="MF_01306_A">
    <property type="entry name" value="Ribosomal_uS4_A"/>
    <property type="match status" value="1"/>
</dbReference>
<dbReference type="STRING" id="2162.BRM9_0375"/>
<evidence type="ECO:0000313" key="11">
    <source>
        <dbReference type="EMBL" id="CEA12666.1"/>
    </source>
</evidence>
<comment type="function">
    <text evidence="6">With S5 and S12 plays an important role in translational accuracy.</text>
</comment>
<reference evidence="11" key="2">
    <citation type="submission" date="2014-08" db="EMBL/GenBank/DDBJ databases">
        <authorList>
            <person name="Wibberg D."/>
        </authorList>
    </citation>
    <scope>NUCLEOTIDE SEQUENCE</scope>
</reference>
<evidence type="ECO:0000313" key="10">
    <source>
        <dbReference type="EMBL" id="AIS31202.1"/>
    </source>
</evidence>
<feature type="region of interest" description="Disordered" evidence="7">
    <location>
        <begin position="163"/>
        <end position="193"/>
    </location>
</feature>
<evidence type="ECO:0000259" key="9">
    <source>
        <dbReference type="SMART" id="SM01390"/>
    </source>
</evidence>
<dbReference type="EMBL" id="LN515531">
    <property type="protein sequence ID" value="CEA12666.1"/>
    <property type="molecule type" value="Genomic_DNA"/>
</dbReference>
<protein>
    <recommendedName>
        <fullName evidence="6">Small ribosomal subunit protein uS4</fullName>
    </recommendedName>
</protein>
<evidence type="ECO:0000256" key="5">
    <source>
        <dbReference type="ARBA" id="ARBA00023274"/>
    </source>
</evidence>
<dbReference type="InterPro" id="IPR036986">
    <property type="entry name" value="S4_RNA-bd_sf"/>
</dbReference>
<dbReference type="Proteomes" id="UP000029661">
    <property type="component" value="Chromosome"/>
</dbReference>
<evidence type="ECO:0000313" key="14">
    <source>
        <dbReference type="Proteomes" id="UP000029661"/>
    </source>
</evidence>
<dbReference type="InterPro" id="IPR022802">
    <property type="entry name" value="Ribosomal_uS4_arc"/>
</dbReference>
<dbReference type="Pfam" id="PF01479">
    <property type="entry name" value="S4"/>
    <property type="match status" value="1"/>
</dbReference>
<evidence type="ECO:0000256" key="2">
    <source>
        <dbReference type="ARBA" id="ARBA00022730"/>
    </source>
</evidence>